<reference evidence="10" key="1">
    <citation type="submission" date="2018-05" db="EMBL/GenBank/DDBJ databases">
        <authorList>
            <person name="Lanie J.A."/>
            <person name="Ng W.-L."/>
            <person name="Kazmierczak K.M."/>
            <person name="Andrzejewski T.M."/>
            <person name="Davidsen T.M."/>
            <person name="Wayne K.J."/>
            <person name="Tettelin H."/>
            <person name="Glass J.I."/>
            <person name="Rusch D."/>
            <person name="Podicherti R."/>
            <person name="Tsui H.-C.T."/>
            <person name="Winkler M.E."/>
        </authorList>
    </citation>
    <scope>NUCLEOTIDE SEQUENCE</scope>
</reference>
<dbReference type="GO" id="GO:0008270">
    <property type="term" value="F:zinc ion binding"/>
    <property type="evidence" value="ECO:0007669"/>
    <property type="project" value="TreeGrafter"/>
</dbReference>
<evidence type="ECO:0000256" key="4">
    <source>
        <dbReference type="ARBA" id="ARBA00022491"/>
    </source>
</evidence>
<evidence type="ECO:0000256" key="8">
    <source>
        <dbReference type="ARBA" id="ARBA00023125"/>
    </source>
</evidence>
<dbReference type="Gene3D" id="1.10.10.10">
    <property type="entry name" value="Winged helix-like DNA-binding domain superfamily/Winged helix DNA-binding domain"/>
    <property type="match status" value="1"/>
</dbReference>
<organism evidence="10">
    <name type="scientific">marine metagenome</name>
    <dbReference type="NCBI Taxonomy" id="408172"/>
    <lineage>
        <taxon>unclassified sequences</taxon>
        <taxon>metagenomes</taxon>
        <taxon>ecological metagenomes</taxon>
    </lineage>
</organism>
<dbReference type="GO" id="GO:0003700">
    <property type="term" value="F:DNA-binding transcription factor activity"/>
    <property type="evidence" value="ECO:0007669"/>
    <property type="project" value="InterPro"/>
</dbReference>
<dbReference type="FunFam" id="1.10.10.10:FF:000007">
    <property type="entry name" value="Ferric uptake regulation protein"/>
    <property type="match status" value="1"/>
</dbReference>
<dbReference type="EMBL" id="UINC01036486">
    <property type="protein sequence ID" value="SVB30527.1"/>
    <property type="molecule type" value="Genomic_DNA"/>
</dbReference>
<dbReference type="Pfam" id="PF01475">
    <property type="entry name" value="FUR"/>
    <property type="match status" value="1"/>
</dbReference>
<evidence type="ECO:0000256" key="5">
    <source>
        <dbReference type="ARBA" id="ARBA00022723"/>
    </source>
</evidence>
<dbReference type="NCBIfam" id="NF045678">
    <property type="entry name" value="TransRegIrrA"/>
    <property type="match status" value="1"/>
</dbReference>
<evidence type="ECO:0000256" key="1">
    <source>
        <dbReference type="ARBA" id="ARBA00004496"/>
    </source>
</evidence>
<evidence type="ECO:0000256" key="6">
    <source>
        <dbReference type="ARBA" id="ARBA00022833"/>
    </source>
</evidence>
<sequence length="150" mass="17481">MLDHNKIYNPLSNYNKAISKLSANGIRPTKQRMILAKLLFEKGKRHISAEDLFDEVRNEDRKISLATIYNTLKQFTSLGLIREIVVDQNKSLYCTNKESHYHLYIEDENKVIDIPTKNIDLNIPSIPACLKLHDVDVIVRIRTLKEKYKN</sequence>
<dbReference type="InterPro" id="IPR002481">
    <property type="entry name" value="FUR"/>
</dbReference>
<keyword evidence="7" id="KW-0805">Transcription regulation</keyword>
<protein>
    <recommendedName>
        <fullName evidence="11">Ferric uptake regulation protein</fullName>
    </recommendedName>
</protein>
<keyword evidence="8" id="KW-0238">DNA-binding</keyword>
<accession>A0A382CYX6</accession>
<dbReference type="GO" id="GO:0045892">
    <property type="term" value="P:negative regulation of DNA-templated transcription"/>
    <property type="evidence" value="ECO:0007669"/>
    <property type="project" value="TreeGrafter"/>
</dbReference>
<evidence type="ECO:0000256" key="7">
    <source>
        <dbReference type="ARBA" id="ARBA00023015"/>
    </source>
</evidence>
<dbReference type="CDD" id="cd07153">
    <property type="entry name" value="Fur_like"/>
    <property type="match status" value="1"/>
</dbReference>
<keyword evidence="3" id="KW-0963">Cytoplasm</keyword>
<dbReference type="GO" id="GO:1900376">
    <property type="term" value="P:regulation of secondary metabolite biosynthetic process"/>
    <property type="evidence" value="ECO:0007669"/>
    <property type="project" value="TreeGrafter"/>
</dbReference>
<name>A0A382CYX6_9ZZZZ</name>
<evidence type="ECO:0000256" key="3">
    <source>
        <dbReference type="ARBA" id="ARBA00022490"/>
    </source>
</evidence>
<dbReference type="InterPro" id="IPR036388">
    <property type="entry name" value="WH-like_DNA-bd_sf"/>
</dbReference>
<keyword evidence="4" id="KW-0678">Repressor</keyword>
<gene>
    <name evidence="10" type="ORF">METZ01_LOCUS183381</name>
</gene>
<evidence type="ECO:0000256" key="2">
    <source>
        <dbReference type="ARBA" id="ARBA00007957"/>
    </source>
</evidence>
<dbReference type="PANTHER" id="PTHR33202:SF7">
    <property type="entry name" value="FERRIC UPTAKE REGULATION PROTEIN"/>
    <property type="match status" value="1"/>
</dbReference>
<evidence type="ECO:0000256" key="9">
    <source>
        <dbReference type="ARBA" id="ARBA00023163"/>
    </source>
</evidence>
<evidence type="ECO:0000313" key="10">
    <source>
        <dbReference type="EMBL" id="SVB30527.1"/>
    </source>
</evidence>
<proteinExistence type="inferred from homology"/>
<dbReference type="GO" id="GO:0005737">
    <property type="term" value="C:cytoplasm"/>
    <property type="evidence" value="ECO:0007669"/>
    <property type="project" value="UniProtKB-SubCell"/>
</dbReference>
<dbReference type="GO" id="GO:0000976">
    <property type="term" value="F:transcription cis-regulatory region binding"/>
    <property type="evidence" value="ECO:0007669"/>
    <property type="project" value="TreeGrafter"/>
</dbReference>
<keyword evidence="5" id="KW-0479">Metal-binding</keyword>
<keyword evidence="6" id="KW-0862">Zinc</keyword>
<dbReference type="PANTHER" id="PTHR33202">
    <property type="entry name" value="ZINC UPTAKE REGULATION PROTEIN"/>
    <property type="match status" value="1"/>
</dbReference>
<evidence type="ECO:0008006" key="11">
    <source>
        <dbReference type="Google" id="ProtNLM"/>
    </source>
</evidence>
<dbReference type="SUPFAM" id="SSF46785">
    <property type="entry name" value="Winged helix' DNA-binding domain"/>
    <property type="match status" value="1"/>
</dbReference>
<dbReference type="InterPro" id="IPR036390">
    <property type="entry name" value="WH_DNA-bd_sf"/>
</dbReference>
<keyword evidence="9" id="KW-0804">Transcription</keyword>
<comment type="similarity">
    <text evidence="2">Belongs to the Fur family.</text>
</comment>
<dbReference type="AlphaFoldDB" id="A0A382CYX6"/>
<comment type="subcellular location">
    <subcellularLocation>
        <location evidence="1">Cytoplasm</location>
    </subcellularLocation>
</comment>